<dbReference type="AlphaFoldDB" id="A0A914XUA9"/>
<proteinExistence type="predicted"/>
<evidence type="ECO:0000313" key="2">
    <source>
        <dbReference type="WBParaSite" id="PSU_v2.g10830.t1"/>
    </source>
</evidence>
<dbReference type="Proteomes" id="UP000887577">
    <property type="component" value="Unplaced"/>
</dbReference>
<protein>
    <submittedName>
        <fullName evidence="2">Receptor ligand binding region domain-containing protein</fullName>
    </submittedName>
</protein>
<sequence>MLAADVNRFLESHSASLHFTIDCYENCIDQNIITPAILADFMNRAVKIIFQGSCSAQMLSFFSLHSINVHTVTYLGLNFSDQEPVLLGSFALPPFIRELYFDARLLNIGLATVTADNADITLRSHADLQSDIVTDILRGYDFERTGTFQNGYNRFHIYGLYIYNRRFRVYFCEYDRL</sequence>
<evidence type="ECO:0000313" key="1">
    <source>
        <dbReference type="Proteomes" id="UP000887577"/>
    </source>
</evidence>
<keyword evidence="1" id="KW-1185">Reference proteome</keyword>
<accession>A0A914XUA9</accession>
<dbReference type="WBParaSite" id="PSU_v2.g10830.t1">
    <property type="protein sequence ID" value="PSU_v2.g10830.t1"/>
    <property type="gene ID" value="PSU_v2.g10830"/>
</dbReference>
<reference evidence="2" key="1">
    <citation type="submission" date="2022-11" db="UniProtKB">
        <authorList>
            <consortium name="WormBaseParasite"/>
        </authorList>
    </citation>
    <scope>IDENTIFICATION</scope>
</reference>
<organism evidence="1 2">
    <name type="scientific">Panagrolaimus superbus</name>
    <dbReference type="NCBI Taxonomy" id="310955"/>
    <lineage>
        <taxon>Eukaryota</taxon>
        <taxon>Metazoa</taxon>
        <taxon>Ecdysozoa</taxon>
        <taxon>Nematoda</taxon>
        <taxon>Chromadorea</taxon>
        <taxon>Rhabditida</taxon>
        <taxon>Tylenchina</taxon>
        <taxon>Panagrolaimomorpha</taxon>
        <taxon>Panagrolaimoidea</taxon>
        <taxon>Panagrolaimidae</taxon>
        <taxon>Panagrolaimus</taxon>
    </lineage>
</organism>
<name>A0A914XUA9_9BILA</name>